<comment type="subcellular location">
    <subcellularLocation>
        <location evidence="1">Nucleus</location>
    </subcellularLocation>
</comment>
<dbReference type="GO" id="GO:0005634">
    <property type="term" value="C:nucleus"/>
    <property type="evidence" value="ECO:0007669"/>
    <property type="project" value="UniProtKB-SubCell"/>
</dbReference>
<dbReference type="AlphaFoldDB" id="A0A0N4UE64"/>
<evidence type="ECO:0000256" key="4">
    <source>
        <dbReference type="ARBA" id="ARBA00023242"/>
    </source>
</evidence>
<keyword evidence="5" id="KW-0175">Coiled coil</keyword>
<feature type="compositionally biased region" description="Polar residues" evidence="6">
    <location>
        <begin position="231"/>
        <end position="249"/>
    </location>
</feature>
<protein>
    <submittedName>
        <fullName evidence="11">BZIP domain-containing protein</fullName>
    </submittedName>
</protein>
<evidence type="ECO:0000256" key="2">
    <source>
        <dbReference type="ARBA" id="ARBA00023015"/>
    </source>
</evidence>
<gene>
    <name evidence="8" type="ORF">DME_LOCUS695</name>
</gene>
<reference evidence="11" key="1">
    <citation type="submission" date="2017-02" db="UniProtKB">
        <authorList>
            <consortium name="WormBaseParasite"/>
        </authorList>
    </citation>
    <scope>IDENTIFICATION</scope>
</reference>
<keyword evidence="3" id="KW-0804">Transcription</keyword>
<dbReference type="Proteomes" id="UP000038040">
    <property type="component" value="Unplaced"/>
</dbReference>
<dbReference type="PROSITE" id="PS50217">
    <property type="entry name" value="BZIP"/>
    <property type="match status" value="1"/>
</dbReference>
<dbReference type="Proteomes" id="UP000274756">
    <property type="component" value="Unassembled WGS sequence"/>
</dbReference>
<evidence type="ECO:0000313" key="9">
    <source>
        <dbReference type="Proteomes" id="UP000038040"/>
    </source>
</evidence>
<evidence type="ECO:0000259" key="7">
    <source>
        <dbReference type="PROSITE" id="PS50217"/>
    </source>
</evidence>
<dbReference type="STRING" id="318479.A0A0N4UE64"/>
<keyword evidence="10" id="KW-1185">Reference proteome</keyword>
<dbReference type="PANTHER" id="PTHR19304">
    <property type="entry name" value="CYCLIC-AMP RESPONSE ELEMENT BINDING PROTEIN"/>
    <property type="match status" value="1"/>
</dbReference>
<dbReference type="CDD" id="cd14687">
    <property type="entry name" value="bZIP_ATF2"/>
    <property type="match status" value="1"/>
</dbReference>
<evidence type="ECO:0000313" key="8">
    <source>
        <dbReference type="EMBL" id="VDN50722.1"/>
    </source>
</evidence>
<evidence type="ECO:0000256" key="3">
    <source>
        <dbReference type="ARBA" id="ARBA00023163"/>
    </source>
</evidence>
<dbReference type="OrthoDB" id="5829382at2759"/>
<name>A0A0N4UE64_DRAME</name>
<keyword evidence="2" id="KW-0805">Transcription regulation</keyword>
<dbReference type="GO" id="GO:0003700">
    <property type="term" value="F:DNA-binding transcription factor activity"/>
    <property type="evidence" value="ECO:0007669"/>
    <property type="project" value="InterPro"/>
</dbReference>
<reference evidence="8 10" key="2">
    <citation type="submission" date="2018-11" db="EMBL/GenBank/DDBJ databases">
        <authorList>
            <consortium name="Pathogen Informatics"/>
        </authorList>
    </citation>
    <scope>NUCLEOTIDE SEQUENCE [LARGE SCALE GENOMIC DNA]</scope>
</reference>
<evidence type="ECO:0000256" key="6">
    <source>
        <dbReference type="SAM" id="MobiDB-lite"/>
    </source>
</evidence>
<dbReference type="InterPro" id="IPR004827">
    <property type="entry name" value="bZIP"/>
</dbReference>
<dbReference type="Pfam" id="PF00170">
    <property type="entry name" value="bZIP_1"/>
    <property type="match status" value="1"/>
</dbReference>
<dbReference type="WBParaSite" id="DME_0000565001-mRNA-1">
    <property type="protein sequence ID" value="DME_0000565001-mRNA-1"/>
    <property type="gene ID" value="DME_0000565001"/>
</dbReference>
<keyword evidence="4" id="KW-0539">Nucleus</keyword>
<feature type="domain" description="BZIP" evidence="7">
    <location>
        <begin position="268"/>
        <end position="331"/>
    </location>
</feature>
<accession>A0A0N4UE64</accession>
<evidence type="ECO:0000256" key="5">
    <source>
        <dbReference type="SAM" id="Coils"/>
    </source>
</evidence>
<dbReference type="SUPFAM" id="SSF57959">
    <property type="entry name" value="Leucine zipper domain"/>
    <property type="match status" value="1"/>
</dbReference>
<evidence type="ECO:0000256" key="1">
    <source>
        <dbReference type="ARBA" id="ARBA00004123"/>
    </source>
</evidence>
<evidence type="ECO:0000313" key="11">
    <source>
        <dbReference type="WBParaSite" id="DME_0000565001-mRNA-1"/>
    </source>
</evidence>
<dbReference type="InterPro" id="IPR051027">
    <property type="entry name" value="bZIP_transcription_factors"/>
</dbReference>
<feature type="region of interest" description="Disordered" evidence="6">
    <location>
        <begin position="231"/>
        <end position="268"/>
    </location>
</feature>
<dbReference type="EMBL" id="UYYG01000006">
    <property type="protein sequence ID" value="VDN50722.1"/>
    <property type="molecule type" value="Genomic_DNA"/>
</dbReference>
<organism evidence="9 11">
    <name type="scientific">Dracunculus medinensis</name>
    <name type="common">Guinea worm</name>
    <dbReference type="NCBI Taxonomy" id="318479"/>
    <lineage>
        <taxon>Eukaryota</taxon>
        <taxon>Metazoa</taxon>
        <taxon>Ecdysozoa</taxon>
        <taxon>Nematoda</taxon>
        <taxon>Chromadorea</taxon>
        <taxon>Rhabditida</taxon>
        <taxon>Spirurina</taxon>
        <taxon>Dracunculoidea</taxon>
        <taxon>Dracunculidae</taxon>
        <taxon>Dracunculus</taxon>
    </lineage>
</organism>
<evidence type="ECO:0000313" key="10">
    <source>
        <dbReference type="Proteomes" id="UP000274756"/>
    </source>
</evidence>
<dbReference type="Gene3D" id="1.20.5.170">
    <property type="match status" value="1"/>
</dbReference>
<sequence length="375" mass="41290">MMERIVERDDNSIDILTLDTPNLANVLSSSEFPSTAEIIQKCISVNPFELKFREANRRISQFPANLSLPTTAGITLLKLPSTLAHSPTIFSNINVLSADFENEGFKTAELSRLVQQGEFFLSFLSSQISRSPRTADVLNAVLDMHTDRLSTIGYGNATIATSRPLQPSVASSLLSGAIPSTSANSDTRSSLIFCPPCSSSSPSNLLTSFVTANNPSSLDSTLFSQAVISRPQSTMPSAQQPVDVSLQTLSRSGRGRGRSSLASELPPDERRVTILERNKAAAVRYRKRKKEEHDEMITRVHVLQQENVALSTQNQVLRRELERVNEMLKLHESRCVCRLGNDGLRAGSPAKVDIMSNTNQHETSSYLPQQLLMMK</sequence>
<dbReference type="SMART" id="SM00338">
    <property type="entry name" value="BRLZ"/>
    <property type="match status" value="1"/>
</dbReference>
<dbReference type="InterPro" id="IPR046347">
    <property type="entry name" value="bZIP_sf"/>
</dbReference>
<feature type="coiled-coil region" evidence="5">
    <location>
        <begin position="286"/>
        <end position="334"/>
    </location>
</feature>
<proteinExistence type="predicted"/>